<dbReference type="AlphaFoldDB" id="A0A5E4N9J4"/>
<name>A0A5E4N9J4_9HEMI</name>
<gene>
    <name evidence="3" type="ORF">CINCED_3A006706</name>
</gene>
<evidence type="ECO:0000256" key="1">
    <source>
        <dbReference type="ARBA" id="ARBA00023157"/>
    </source>
</evidence>
<evidence type="ECO:0000313" key="3">
    <source>
        <dbReference type="EMBL" id="VVC39776.1"/>
    </source>
</evidence>
<sequence length="132" mass="15020">MIYGYIGDVCRKGKGPEPNFECRRANNCDSIEENFKNQNCSDICMYDGHQPIFCCLPSITQTTTLNGSLIRSLGIANDKCRQYRDLFKKMYRCDRYSEFTCLTGECIPRSTVCNGNSDCPDGYDENDTLCKV</sequence>
<dbReference type="Gene3D" id="4.10.400.10">
    <property type="entry name" value="Low-density Lipoprotein Receptor"/>
    <property type="match status" value="1"/>
</dbReference>
<protein>
    <submittedName>
        <fullName evidence="3">Low-density lipoprotein (LDL) receptor class A repeat</fullName>
    </submittedName>
</protein>
<dbReference type="EMBL" id="CABPRJ010001897">
    <property type="protein sequence ID" value="VVC39776.1"/>
    <property type="molecule type" value="Genomic_DNA"/>
</dbReference>
<comment type="caution">
    <text evidence="2">Lacks conserved residue(s) required for the propagation of feature annotation.</text>
</comment>
<evidence type="ECO:0000256" key="2">
    <source>
        <dbReference type="PROSITE-ProRule" id="PRU00124"/>
    </source>
</evidence>
<organism evidence="3 4">
    <name type="scientific">Cinara cedri</name>
    <dbReference type="NCBI Taxonomy" id="506608"/>
    <lineage>
        <taxon>Eukaryota</taxon>
        <taxon>Metazoa</taxon>
        <taxon>Ecdysozoa</taxon>
        <taxon>Arthropoda</taxon>
        <taxon>Hexapoda</taxon>
        <taxon>Insecta</taxon>
        <taxon>Pterygota</taxon>
        <taxon>Neoptera</taxon>
        <taxon>Paraneoptera</taxon>
        <taxon>Hemiptera</taxon>
        <taxon>Sternorrhyncha</taxon>
        <taxon>Aphidomorpha</taxon>
        <taxon>Aphidoidea</taxon>
        <taxon>Aphididae</taxon>
        <taxon>Lachninae</taxon>
        <taxon>Cinara</taxon>
    </lineage>
</organism>
<dbReference type="SMART" id="SM00192">
    <property type="entry name" value="LDLa"/>
    <property type="match status" value="1"/>
</dbReference>
<evidence type="ECO:0000313" key="4">
    <source>
        <dbReference type="Proteomes" id="UP000325440"/>
    </source>
</evidence>
<reference evidence="3 4" key="1">
    <citation type="submission" date="2019-08" db="EMBL/GenBank/DDBJ databases">
        <authorList>
            <person name="Alioto T."/>
            <person name="Alioto T."/>
            <person name="Gomez Garrido J."/>
        </authorList>
    </citation>
    <scope>NUCLEOTIDE SEQUENCE [LARGE SCALE GENOMIC DNA]</scope>
</reference>
<accession>A0A5E4N9J4</accession>
<keyword evidence="3" id="KW-0449">Lipoprotein</keyword>
<dbReference type="Proteomes" id="UP000325440">
    <property type="component" value="Unassembled WGS sequence"/>
</dbReference>
<keyword evidence="1 2" id="KW-1015">Disulfide bond</keyword>
<dbReference type="InterPro" id="IPR036055">
    <property type="entry name" value="LDL_receptor-like_sf"/>
</dbReference>
<dbReference type="OrthoDB" id="6612769at2759"/>
<proteinExistence type="predicted"/>
<dbReference type="PROSITE" id="PS50068">
    <property type="entry name" value="LDLRA_2"/>
    <property type="match status" value="1"/>
</dbReference>
<dbReference type="CDD" id="cd00112">
    <property type="entry name" value="LDLa"/>
    <property type="match status" value="1"/>
</dbReference>
<dbReference type="Pfam" id="PF00057">
    <property type="entry name" value="Ldl_recept_a"/>
    <property type="match status" value="1"/>
</dbReference>
<keyword evidence="3" id="KW-0675">Receptor</keyword>
<keyword evidence="4" id="KW-1185">Reference proteome</keyword>
<dbReference type="InterPro" id="IPR002172">
    <property type="entry name" value="LDrepeatLR_classA_rpt"/>
</dbReference>
<dbReference type="SUPFAM" id="SSF57424">
    <property type="entry name" value="LDL receptor-like module"/>
    <property type="match status" value="1"/>
</dbReference>
<feature type="disulfide bond" evidence="2">
    <location>
        <begin position="101"/>
        <end position="119"/>
    </location>
</feature>